<name>A0ABN9SLG8_9DINO</name>
<feature type="non-terminal residue" evidence="2">
    <location>
        <position position="132"/>
    </location>
</feature>
<dbReference type="EMBL" id="CAUYUJ010011802">
    <property type="protein sequence ID" value="CAK0832629.1"/>
    <property type="molecule type" value="Genomic_DNA"/>
</dbReference>
<feature type="non-terminal residue" evidence="2">
    <location>
        <position position="1"/>
    </location>
</feature>
<evidence type="ECO:0000313" key="2">
    <source>
        <dbReference type="EMBL" id="CAK0832629.1"/>
    </source>
</evidence>
<sequence>VGGRFRLHPSTGPGWRVMCAFHGRLPELPPPDPSPAGLLRFPEGAAPQGYFFPTAVVDGELLLEQPLDALARGVAARLEVIVGGNRDEDADVPPRLRGAQPLMQSYGTRLPPGEGRAQVVQRAACEIAGMPK</sequence>
<comment type="caution">
    <text evidence="2">The sequence shown here is derived from an EMBL/GenBank/DDBJ whole genome shotgun (WGS) entry which is preliminary data.</text>
</comment>
<reference evidence="2" key="1">
    <citation type="submission" date="2023-10" db="EMBL/GenBank/DDBJ databases">
        <authorList>
            <person name="Chen Y."/>
            <person name="Shah S."/>
            <person name="Dougan E. K."/>
            <person name="Thang M."/>
            <person name="Chan C."/>
        </authorList>
    </citation>
    <scope>NUCLEOTIDE SEQUENCE [LARGE SCALE GENOMIC DNA]</scope>
</reference>
<organism evidence="2 3">
    <name type="scientific">Prorocentrum cordatum</name>
    <dbReference type="NCBI Taxonomy" id="2364126"/>
    <lineage>
        <taxon>Eukaryota</taxon>
        <taxon>Sar</taxon>
        <taxon>Alveolata</taxon>
        <taxon>Dinophyceae</taxon>
        <taxon>Prorocentrales</taxon>
        <taxon>Prorocentraceae</taxon>
        <taxon>Prorocentrum</taxon>
    </lineage>
</organism>
<accession>A0ABN9SLG8</accession>
<proteinExistence type="predicted"/>
<feature type="region of interest" description="Disordered" evidence="1">
    <location>
        <begin position="86"/>
        <end position="115"/>
    </location>
</feature>
<evidence type="ECO:0000313" key="3">
    <source>
        <dbReference type="Proteomes" id="UP001189429"/>
    </source>
</evidence>
<evidence type="ECO:0000256" key="1">
    <source>
        <dbReference type="SAM" id="MobiDB-lite"/>
    </source>
</evidence>
<dbReference type="Proteomes" id="UP001189429">
    <property type="component" value="Unassembled WGS sequence"/>
</dbReference>
<keyword evidence="3" id="KW-1185">Reference proteome</keyword>
<gene>
    <name evidence="2" type="ORF">PCOR1329_LOCUS30596</name>
</gene>
<protein>
    <submittedName>
        <fullName evidence="2">Uncharacterized protein</fullName>
    </submittedName>
</protein>